<proteinExistence type="predicted"/>
<geneLocation type="plasmid" evidence="2">
    <name>pEM01</name>
</geneLocation>
<reference evidence="2" key="1">
    <citation type="submission" date="2015-11" db="EMBL/GenBank/DDBJ databases">
        <authorList>
            <person name="Blom J."/>
        </authorList>
    </citation>
    <scope>NUCLEOTIDE SEQUENCE [LARGE SCALE GENOMIC DNA]</scope>
    <source>
        <plasmid evidence="2">pEM01</plasmid>
    </source>
</reference>
<name>A0A0U5GS67_9GAMM</name>
<dbReference type="KEGG" id="ege:EM595_p0029"/>
<organism evidence="1 2">
    <name type="scientific">Duffyella gerundensis</name>
    <dbReference type="NCBI Taxonomy" id="1619313"/>
    <lineage>
        <taxon>Bacteria</taxon>
        <taxon>Pseudomonadati</taxon>
        <taxon>Pseudomonadota</taxon>
        <taxon>Gammaproteobacteria</taxon>
        <taxon>Enterobacterales</taxon>
        <taxon>Erwiniaceae</taxon>
        <taxon>Duffyella</taxon>
    </lineage>
</organism>
<dbReference type="PATRIC" id="fig|1619313.3.peg.3628"/>
<dbReference type="Proteomes" id="UP000059419">
    <property type="component" value="Plasmid pEM01"/>
</dbReference>
<dbReference type="AlphaFoldDB" id="A0A0U5GS67"/>
<dbReference type="EMBL" id="LN907828">
    <property type="protein sequence ID" value="CUU25729.1"/>
    <property type="molecule type" value="Genomic_DNA"/>
</dbReference>
<accession>A0A0U5GS67</accession>
<keyword evidence="2" id="KW-1185">Reference proteome</keyword>
<protein>
    <submittedName>
        <fullName evidence="1">Uncharacterized protein</fullName>
    </submittedName>
</protein>
<sequence length="44" mass="5073">MIKAGFVKVLRSTFFACRHAMLKVNPFYGLFYCDPVRIYAITAL</sequence>
<gene>
    <name evidence="1" type="ORF">EM595_p0029</name>
</gene>
<evidence type="ECO:0000313" key="1">
    <source>
        <dbReference type="EMBL" id="CUU25729.1"/>
    </source>
</evidence>
<evidence type="ECO:0000313" key="2">
    <source>
        <dbReference type="Proteomes" id="UP000059419"/>
    </source>
</evidence>